<dbReference type="RefSeq" id="WP_168086465.1">
    <property type="nucleotide sequence ID" value="NZ_BHZH01000003.1"/>
</dbReference>
<reference evidence="3 4" key="1">
    <citation type="submission" date="2020-03" db="EMBL/GenBank/DDBJ databases">
        <title>Draft genome of Streptomyces sp. ventii, isolated from the Axial Seamount in the Pacific Ocean, and resequencing of the two type strains Streptomyces lonarensis strain NCL 716 and Streptomyces bohaiensis strain 11A07.</title>
        <authorList>
            <person name="Loughran R.M."/>
            <person name="Pfannmuller K.M."/>
            <person name="Wasson B.J."/>
            <person name="Deadmond M.C."/>
            <person name="Paddock B.E."/>
            <person name="Koyack M.J."/>
            <person name="Gallegos D.A."/>
            <person name="Mitchell E.A."/>
            <person name="Ushijima B."/>
            <person name="Saw J.H."/>
            <person name="Mcphail K.L."/>
            <person name="Videau P."/>
        </authorList>
    </citation>
    <scope>NUCLEOTIDE SEQUENCE [LARGE SCALE GENOMIC DNA]</scope>
    <source>
        <strain evidence="3 4">11A07</strain>
    </source>
</reference>
<feature type="transmembrane region" description="Helical" evidence="1">
    <location>
        <begin position="131"/>
        <end position="149"/>
    </location>
</feature>
<organism evidence="3 4">
    <name type="scientific">Streptomyces bohaiensis</name>
    <dbReference type="NCBI Taxonomy" id="1431344"/>
    <lineage>
        <taxon>Bacteria</taxon>
        <taxon>Bacillati</taxon>
        <taxon>Actinomycetota</taxon>
        <taxon>Actinomycetes</taxon>
        <taxon>Kitasatosporales</taxon>
        <taxon>Streptomycetaceae</taxon>
        <taxon>Streptomyces</taxon>
    </lineage>
</organism>
<feature type="transmembrane region" description="Helical" evidence="1">
    <location>
        <begin position="92"/>
        <end position="111"/>
    </location>
</feature>
<keyword evidence="1" id="KW-0472">Membrane</keyword>
<accession>A0ABX1CBD2</accession>
<dbReference type="Proteomes" id="UP000727056">
    <property type="component" value="Unassembled WGS sequence"/>
</dbReference>
<gene>
    <name evidence="3" type="ORF">HCN52_01345</name>
</gene>
<keyword evidence="1" id="KW-0812">Transmembrane</keyword>
<dbReference type="EMBL" id="JAAVJC010000004">
    <property type="protein sequence ID" value="NJQ13624.1"/>
    <property type="molecule type" value="Genomic_DNA"/>
</dbReference>
<dbReference type="Pfam" id="PF07853">
    <property type="entry name" value="DUF1648"/>
    <property type="match status" value="1"/>
</dbReference>
<keyword evidence="1" id="KW-1133">Transmembrane helix</keyword>
<evidence type="ECO:0000256" key="1">
    <source>
        <dbReference type="SAM" id="Phobius"/>
    </source>
</evidence>
<feature type="transmembrane region" description="Helical" evidence="1">
    <location>
        <begin position="55"/>
        <end position="80"/>
    </location>
</feature>
<comment type="caution">
    <text evidence="3">The sequence shown here is derived from an EMBL/GenBank/DDBJ whole genome shotgun (WGS) entry which is preliminary data.</text>
</comment>
<dbReference type="InterPro" id="IPR012867">
    <property type="entry name" value="DUF1648"/>
</dbReference>
<feature type="domain" description="DUF1648" evidence="2">
    <location>
        <begin position="26"/>
        <end position="61"/>
    </location>
</feature>
<feature type="transmembrane region" description="Helical" evidence="1">
    <location>
        <begin position="191"/>
        <end position="209"/>
    </location>
</feature>
<feature type="transmembrane region" description="Helical" evidence="1">
    <location>
        <begin position="12"/>
        <end position="35"/>
    </location>
</feature>
<protein>
    <submittedName>
        <fullName evidence="3">DUF1648 domain-containing protein</fullName>
    </submittedName>
</protein>
<keyword evidence="4" id="KW-1185">Reference proteome</keyword>
<sequence>MRGVQRQWKTRAALVVGTAYLVALAVVAGTFVLWWDRLPDPMASHFAGSGEADGFAGRAVLLGTAVPLLLLMGGMFAAMVGAPRTVEPAARLLVAAGAATAGLLGAVITSVTAANLDLAQAQDAALGLRDLATAIATAGAAGALSWWIVGSVPEGELPGSESGPGAAPAVAAVPLAEGEVVVWSRRVGSRAMGVVAVLTLLTALLLAHLGLWVGAVLMFLAALPVAALARLTVTVDRRGLRVAPAGLRAPAKLVELPEVETAGVRKVNAFHEFGGWGYRIRPGATGVVMRSGEALCVRLLSGREFVVVVGDARQAAETLNALVERRRDEDE</sequence>
<evidence type="ECO:0000259" key="2">
    <source>
        <dbReference type="Pfam" id="PF07853"/>
    </source>
</evidence>
<evidence type="ECO:0000313" key="3">
    <source>
        <dbReference type="EMBL" id="NJQ13624.1"/>
    </source>
</evidence>
<proteinExistence type="predicted"/>
<name>A0ABX1CBD2_9ACTN</name>
<evidence type="ECO:0000313" key="4">
    <source>
        <dbReference type="Proteomes" id="UP000727056"/>
    </source>
</evidence>